<dbReference type="STRING" id="1193182.BN11_520024"/>
<dbReference type="AlphaFoldDB" id="W6K4K0"/>
<evidence type="ECO:0000256" key="1">
    <source>
        <dbReference type="SAM" id="MobiDB-lite"/>
    </source>
</evidence>
<comment type="caution">
    <text evidence="2">The sequence shown here is derived from an EMBL/GenBank/DDBJ whole genome shotgun (WGS) entry which is preliminary data.</text>
</comment>
<reference evidence="2 3" key="1">
    <citation type="journal article" date="2013" name="ISME J.">
        <title>A metabolic model for members of the genus Tetrasphaera involved in enhanced biological phosphorus removal.</title>
        <authorList>
            <person name="Kristiansen R."/>
            <person name="Nguyen H.T.T."/>
            <person name="Saunders A.M."/>
            <person name="Nielsen J.L."/>
            <person name="Wimmer R."/>
            <person name="Le V.Q."/>
            <person name="McIlroy S.J."/>
            <person name="Petrovski S."/>
            <person name="Seviour R.J."/>
            <person name="Calteau A."/>
            <person name="Nielsen K.L."/>
            <person name="Nielsen P.H."/>
        </authorList>
    </citation>
    <scope>NUCLEOTIDE SEQUENCE [LARGE SCALE GENOMIC DNA]</scope>
    <source>
        <strain evidence="2 3">Ben110</strain>
    </source>
</reference>
<evidence type="ECO:0000313" key="3">
    <source>
        <dbReference type="Proteomes" id="UP000035763"/>
    </source>
</evidence>
<evidence type="ECO:0008006" key="4">
    <source>
        <dbReference type="Google" id="ProtNLM"/>
    </source>
</evidence>
<dbReference type="EMBL" id="CAJA01000468">
    <property type="protein sequence ID" value="CCH75149.1"/>
    <property type="molecule type" value="Genomic_DNA"/>
</dbReference>
<keyword evidence="3" id="KW-1185">Reference proteome</keyword>
<accession>W6K4K0</accession>
<protein>
    <recommendedName>
        <fullName evidence="4">Ubiquitin-like domain-containing protein</fullName>
    </recommendedName>
</protein>
<gene>
    <name evidence="2" type="ORF">BN11_520024</name>
</gene>
<dbReference type="OrthoDB" id="5192351at2"/>
<evidence type="ECO:0000313" key="2">
    <source>
        <dbReference type="EMBL" id="CCH75149.1"/>
    </source>
</evidence>
<name>W6K4K0_9MICO</name>
<organism evidence="2 3">
    <name type="scientific">Nostocoides australiense Ben110</name>
    <dbReference type="NCBI Taxonomy" id="1193182"/>
    <lineage>
        <taxon>Bacteria</taxon>
        <taxon>Bacillati</taxon>
        <taxon>Actinomycetota</taxon>
        <taxon>Actinomycetes</taxon>
        <taxon>Micrococcales</taxon>
        <taxon>Intrasporangiaceae</taxon>
        <taxon>Nostocoides</taxon>
    </lineage>
</organism>
<dbReference type="Proteomes" id="UP000035763">
    <property type="component" value="Unassembled WGS sequence"/>
</dbReference>
<feature type="compositionally biased region" description="Polar residues" evidence="1">
    <location>
        <begin position="1"/>
        <end position="10"/>
    </location>
</feature>
<proteinExistence type="predicted"/>
<feature type="region of interest" description="Disordered" evidence="1">
    <location>
        <begin position="1"/>
        <end position="34"/>
    </location>
</feature>
<dbReference type="RefSeq" id="WP_048695370.1">
    <property type="nucleotide sequence ID" value="NZ_HG764815.1"/>
</dbReference>
<sequence length="98" mass="10213">MSNAPDQQSEPGKPDQPGSTLEVTVLSPRHPDPVPFSFPNAMTVGEAAQIVADAFGYAPGTPTFKNAAGEVLDRGKPLRGEHVRDGDVLEFVDVGGGV</sequence>